<name>A0A7V5HYC8_UNCAE</name>
<dbReference type="Gene3D" id="3.40.50.2020">
    <property type="match status" value="1"/>
</dbReference>
<evidence type="ECO:0000259" key="2">
    <source>
        <dbReference type="Pfam" id="PF00156"/>
    </source>
</evidence>
<protein>
    <submittedName>
        <fullName evidence="3">ComF family protein</fullName>
    </submittedName>
</protein>
<organism evidence="3">
    <name type="scientific">Aerophobetes bacterium</name>
    <dbReference type="NCBI Taxonomy" id="2030807"/>
    <lineage>
        <taxon>Bacteria</taxon>
        <taxon>Candidatus Aerophobota</taxon>
    </lineage>
</organism>
<dbReference type="InterPro" id="IPR051910">
    <property type="entry name" value="ComF/GntX_DNA_util-trans"/>
</dbReference>
<evidence type="ECO:0000256" key="1">
    <source>
        <dbReference type="ARBA" id="ARBA00008007"/>
    </source>
</evidence>
<dbReference type="SUPFAM" id="SSF53271">
    <property type="entry name" value="PRTase-like"/>
    <property type="match status" value="1"/>
</dbReference>
<gene>
    <name evidence="3" type="ORF">ENL39_01820</name>
</gene>
<evidence type="ECO:0000313" key="3">
    <source>
        <dbReference type="EMBL" id="HHF98208.1"/>
    </source>
</evidence>
<dbReference type="InterPro" id="IPR000836">
    <property type="entry name" value="PRTase_dom"/>
</dbReference>
<dbReference type="PANTHER" id="PTHR47505:SF1">
    <property type="entry name" value="DNA UTILIZATION PROTEIN YHGH"/>
    <property type="match status" value="1"/>
</dbReference>
<dbReference type="CDD" id="cd06223">
    <property type="entry name" value="PRTases_typeI"/>
    <property type="match status" value="1"/>
</dbReference>
<comment type="similarity">
    <text evidence="1">Belongs to the ComF/GntX family.</text>
</comment>
<dbReference type="Proteomes" id="UP000886070">
    <property type="component" value="Unassembled WGS sequence"/>
</dbReference>
<dbReference type="PANTHER" id="PTHR47505">
    <property type="entry name" value="DNA UTILIZATION PROTEIN YHGH"/>
    <property type="match status" value="1"/>
</dbReference>
<reference evidence="3" key="1">
    <citation type="journal article" date="2020" name="mSystems">
        <title>Genome- and Community-Level Interaction Insights into Carbon Utilization and Element Cycling Functions of Hydrothermarchaeota in Hydrothermal Sediment.</title>
        <authorList>
            <person name="Zhou Z."/>
            <person name="Liu Y."/>
            <person name="Xu W."/>
            <person name="Pan J."/>
            <person name="Luo Z.H."/>
            <person name="Li M."/>
        </authorList>
    </citation>
    <scope>NUCLEOTIDE SEQUENCE [LARGE SCALE GENOMIC DNA]</scope>
    <source>
        <strain evidence="3">HyVt-92</strain>
    </source>
</reference>
<dbReference type="InterPro" id="IPR029057">
    <property type="entry name" value="PRTase-like"/>
</dbReference>
<sequence>MAEAIKFFKYKGKRGIVRGFARIIKYAIERFNLSSLRLEAIVPVPLHPRRLRERGFNQAEDIAKIIGNILNLPVWNNYLVRLRYTEPQTGLHKEKRQNNLKGAFSIKKKAKKKGKGRKILLVDDVYTTGATLNEAARVIKKDGVEVFSFALARSVDVGL</sequence>
<dbReference type="Pfam" id="PF00156">
    <property type="entry name" value="Pribosyltran"/>
    <property type="match status" value="1"/>
</dbReference>
<proteinExistence type="inferred from homology"/>
<dbReference type="AlphaFoldDB" id="A0A7V5HYC8"/>
<accession>A0A7V5HYC8</accession>
<feature type="domain" description="Phosphoribosyltransferase" evidence="2">
    <location>
        <begin position="82"/>
        <end position="150"/>
    </location>
</feature>
<dbReference type="EMBL" id="DRTT01000054">
    <property type="protein sequence ID" value="HHF98208.1"/>
    <property type="molecule type" value="Genomic_DNA"/>
</dbReference>
<comment type="caution">
    <text evidence="3">The sequence shown here is derived from an EMBL/GenBank/DDBJ whole genome shotgun (WGS) entry which is preliminary data.</text>
</comment>